<dbReference type="PANTHER" id="PTHR22916:SF3">
    <property type="entry name" value="UDP-GLCNAC:BETAGAL BETA-1,3-N-ACETYLGLUCOSAMINYLTRANSFERASE-LIKE PROTEIN 1"/>
    <property type="match status" value="1"/>
</dbReference>
<name>A0A6B9GDX9_PANCY</name>
<dbReference type="InterPro" id="IPR001173">
    <property type="entry name" value="Glyco_trans_2-like"/>
</dbReference>
<dbReference type="InterPro" id="IPR029044">
    <property type="entry name" value="Nucleotide-diphossugar_trans"/>
</dbReference>
<organism evidence="2 3">
    <name type="scientific">Pantoea cypripedii</name>
    <name type="common">Pectobacterium cypripedii</name>
    <name type="synonym">Erwinia cypripedii</name>
    <dbReference type="NCBI Taxonomy" id="55209"/>
    <lineage>
        <taxon>Bacteria</taxon>
        <taxon>Pseudomonadati</taxon>
        <taxon>Pseudomonadota</taxon>
        <taxon>Gammaproteobacteria</taxon>
        <taxon>Enterobacterales</taxon>
        <taxon>Erwiniaceae</taxon>
        <taxon>Pantoea</taxon>
    </lineage>
</organism>
<evidence type="ECO:0000313" key="2">
    <source>
        <dbReference type="EMBL" id="QGY31036.1"/>
    </source>
</evidence>
<evidence type="ECO:0000259" key="1">
    <source>
        <dbReference type="Pfam" id="PF00535"/>
    </source>
</evidence>
<dbReference type="EMBL" id="CP024768">
    <property type="protein sequence ID" value="QGY31036.1"/>
    <property type="molecule type" value="Genomic_DNA"/>
</dbReference>
<accession>A0A6B9GDX9</accession>
<dbReference type="Gene3D" id="3.90.550.10">
    <property type="entry name" value="Spore Coat Polysaccharide Biosynthesis Protein SpsA, Chain A"/>
    <property type="match status" value="1"/>
</dbReference>
<gene>
    <name evidence="2" type="ORF">CUN67_19730</name>
</gene>
<evidence type="ECO:0000313" key="3">
    <source>
        <dbReference type="Proteomes" id="UP000502005"/>
    </source>
</evidence>
<protein>
    <recommendedName>
        <fullName evidence="1">Glycosyltransferase 2-like domain-containing protein</fullName>
    </recommendedName>
</protein>
<dbReference type="CDD" id="cd00761">
    <property type="entry name" value="Glyco_tranf_GTA_type"/>
    <property type="match status" value="1"/>
</dbReference>
<dbReference type="Proteomes" id="UP000502005">
    <property type="component" value="Chromosome"/>
</dbReference>
<reference evidence="2 3" key="1">
    <citation type="submission" date="2017-11" db="EMBL/GenBank/DDBJ databases">
        <title>Genome sequence of Pantoea cypripedii NE1.</title>
        <authorList>
            <person name="Nascimento F.X."/>
        </authorList>
    </citation>
    <scope>NUCLEOTIDE SEQUENCE [LARGE SCALE GENOMIC DNA]</scope>
    <source>
        <strain evidence="2 3">NE1</strain>
    </source>
</reference>
<dbReference type="SUPFAM" id="SSF53448">
    <property type="entry name" value="Nucleotide-diphospho-sugar transferases"/>
    <property type="match status" value="1"/>
</dbReference>
<dbReference type="Pfam" id="PF00535">
    <property type="entry name" value="Glycos_transf_2"/>
    <property type="match status" value="1"/>
</dbReference>
<dbReference type="GO" id="GO:0016758">
    <property type="term" value="F:hexosyltransferase activity"/>
    <property type="evidence" value="ECO:0007669"/>
    <property type="project" value="UniProtKB-ARBA"/>
</dbReference>
<sequence length="326" mass="37535">MTASSVQLRIGRGNKHRQVLVCFMNSKVLSIVVTAHNLEGHIKKTLESILLAADNKVSSCELILIDDASVDGTSNILREFADKNENAFYFRTEFKNIGKVRNFAIDKCQSEYITMVDGDDLVYEKSLAQLIDFLENNDVDILISPLYEIKGEIPLLDNWQWKSPQKILQEVAIEEFLIHKKFQGHFIGKIVKKSLFRNSHFPEFYCYEDIALIPEILHKAESIYFCEWPFYIYIKQPHSLSSALSAEKLELKAKALLMMDAELGSEWRHLTASHVVQLLYKHKNKLSKVAQDAMYAILQKTSTSKFFLSSSVRLSVKKKYILLKFK</sequence>
<dbReference type="PANTHER" id="PTHR22916">
    <property type="entry name" value="GLYCOSYLTRANSFERASE"/>
    <property type="match status" value="1"/>
</dbReference>
<proteinExistence type="predicted"/>
<feature type="domain" description="Glycosyltransferase 2-like" evidence="1">
    <location>
        <begin position="30"/>
        <end position="155"/>
    </location>
</feature>
<dbReference type="AlphaFoldDB" id="A0A6B9GDX9"/>